<dbReference type="InterPro" id="IPR003965">
    <property type="entry name" value="Fatty_acid_synthase"/>
</dbReference>
<dbReference type="PANTHER" id="PTHR43841:SF3">
    <property type="entry name" value="(3R)-HYDROXYACYL-ACP DEHYDRATASE SUBUNIT HADB"/>
    <property type="match status" value="1"/>
</dbReference>
<dbReference type="EMBL" id="CAESAB010000068">
    <property type="protein sequence ID" value="CAB4343194.1"/>
    <property type="molecule type" value="Genomic_DNA"/>
</dbReference>
<dbReference type="GO" id="GO:0006633">
    <property type="term" value="P:fatty acid biosynthetic process"/>
    <property type="evidence" value="ECO:0007669"/>
    <property type="project" value="InterPro"/>
</dbReference>
<dbReference type="GO" id="GO:0005835">
    <property type="term" value="C:fatty acid synthase complex"/>
    <property type="evidence" value="ECO:0007669"/>
    <property type="project" value="InterPro"/>
</dbReference>
<dbReference type="GO" id="GO:0004312">
    <property type="term" value="F:fatty acid synthase activity"/>
    <property type="evidence" value="ECO:0007669"/>
    <property type="project" value="InterPro"/>
</dbReference>
<evidence type="ECO:0000313" key="2">
    <source>
        <dbReference type="EMBL" id="CAB4343194.1"/>
    </source>
</evidence>
<name>A0A6J5ZKQ2_9ZZZZ</name>
<dbReference type="Gene3D" id="3.10.129.10">
    <property type="entry name" value="Hotdog Thioesterase"/>
    <property type="match status" value="1"/>
</dbReference>
<accession>A0A6J5ZKQ2</accession>
<dbReference type="PANTHER" id="PTHR43841">
    <property type="entry name" value="3-HYDROXYACYL-THIOESTER DEHYDRATASE HTDX-RELATED"/>
    <property type="match status" value="1"/>
</dbReference>
<protein>
    <submittedName>
        <fullName evidence="2">Unannotated protein</fullName>
    </submittedName>
</protein>
<proteinExistence type="predicted"/>
<feature type="domain" description="MaoC-like" evidence="1">
    <location>
        <begin position="25"/>
        <end position="113"/>
    </location>
</feature>
<organism evidence="2">
    <name type="scientific">freshwater metagenome</name>
    <dbReference type="NCBI Taxonomy" id="449393"/>
    <lineage>
        <taxon>unclassified sequences</taxon>
        <taxon>metagenomes</taxon>
        <taxon>ecological metagenomes</taxon>
    </lineage>
</organism>
<sequence>MGNSSGARMIEVGTELPEKVFFLDRALLKQYADASGDQNPIHQNEEFALSVGLPNVIAHGMLTMALVGKYVSDFAGGSSNVLEFGARFTKPVVVPAGEKVDLTVSATVSEVVDGKVSLTLSATSAGVKVLGMAKAVLKK</sequence>
<gene>
    <name evidence="2" type="ORF">UFOPK3820_01168</name>
</gene>
<dbReference type="Pfam" id="PF01575">
    <property type="entry name" value="MaoC_dehydratas"/>
    <property type="match status" value="1"/>
</dbReference>
<dbReference type="InterPro" id="IPR029069">
    <property type="entry name" value="HotDog_dom_sf"/>
</dbReference>
<evidence type="ECO:0000259" key="1">
    <source>
        <dbReference type="Pfam" id="PF01575"/>
    </source>
</evidence>
<reference evidence="2" key="1">
    <citation type="submission" date="2020-05" db="EMBL/GenBank/DDBJ databases">
        <authorList>
            <person name="Chiriac C."/>
            <person name="Salcher M."/>
            <person name="Ghai R."/>
            <person name="Kavagutti S V."/>
        </authorList>
    </citation>
    <scope>NUCLEOTIDE SEQUENCE</scope>
</reference>
<dbReference type="AlphaFoldDB" id="A0A6J5ZKQ2"/>
<dbReference type="PRINTS" id="PR01483">
    <property type="entry name" value="FASYNTHASE"/>
</dbReference>
<dbReference type="SUPFAM" id="SSF54637">
    <property type="entry name" value="Thioesterase/thiol ester dehydrase-isomerase"/>
    <property type="match status" value="1"/>
</dbReference>
<dbReference type="InterPro" id="IPR002539">
    <property type="entry name" value="MaoC-like_dom"/>
</dbReference>